<keyword evidence="2" id="KW-1185">Reference proteome</keyword>
<gene>
    <name evidence="1" type="ORF">ACPOL_3106</name>
</gene>
<reference evidence="1 2" key="1">
    <citation type="journal article" date="2018" name="Front. Microbiol.">
        <title>Hydrolytic Capabilities as a Key to Environmental Success: Chitinolytic and Cellulolytic Acidobacteria From Acidic Sub-arctic Soils and Boreal Peatlands.</title>
        <authorList>
            <person name="Belova S.E."/>
            <person name="Ravin N.V."/>
            <person name="Pankratov T.A."/>
            <person name="Rakitin A.L."/>
            <person name="Ivanova A.A."/>
            <person name="Beletsky A.V."/>
            <person name="Mardanov A.V."/>
            <person name="Sinninghe Damste J.S."/>
            <person name="Dedysh S.N."/>
        </authorList>
    </citation>
    <scope>NUCLEOTIDE SEQUENCE [LARGE SCALE GENOMIC DNA]</scope>
    <source>
        <strain evidence="1 2">SBC82</strain>
    </source>
</reference>
<dbReference type="EMBL" id="CP030840">
    <property type="protein sequence ID" value="AXC12401.1"/>
    <property type="molecule type" value="Genomic_DNA"/>
</dbReference>
<dbReference type="KEGG" id="abas:ACPOL_3106"/>
<dbReference type="Proteomes" id="UP000253606">
    <property type="component" value="Chromosome"/>
</dbReference>
<proteinExistence type="predicted"/>
<accession>A0A2Z5FZT4</accession>
<protein>
    <submittedName>
        <fullName evidence="1">Uncharacterized protein</fullName>
    </submittedName>
</protein>
<evidence type="ECO:0000313" key="2">
    <source>
        <dbReference type="Proteomes" id="UP000253606"/>
    </source>
</evidence>
<organism evidence="1 2">
    <name type="scientific">Acidisarcina polymorpha</name>
    <dbReference type="NCBI Taxonomy" id="2211140"/>
    <lineage>
        <taxon>Bacteria</taxon>
        <taxon>Pseudomonadati</taxon>
        <taxon>Acidobacteriota</taxon>
        <taxon>Terriglobia</taxon>
        <taxon>Terriglobales</taxon>
        <taxon>Acidobacteriaceae</taxon>
        <taxon>Acidisarcina</taxon>
    </lineage>
</organism>
<dbReference type="AlphaFoldDB" id="A0A2Z5FZT4"/>
<sequence>MAVAIRYPVAPPKRPLTTPARADKLFSSTTFVEAEAGILRLS</sequence>
<evidence type="ECO:0000313" key="1">
    <source>
        <dbReference type="EMBL" id="AXC12401.1"/>
    </source>
</evidence>
<name>A0A2Z5FZT4_9BACT</name>